<organism evidence="12 13">
    <name type="scientific">Neisseria lisongii</name>
    <dbReference type="NCBI Taxonomy" id="2912188"/>
    <lineage>
        <taxon>Bacteria</taxon>
        <taxon>Pseudomonadati</taxon>
        <taxon>Pseudomonadota</taxon>
        <taxon>Betaproteobacteria</taxon>
        <taxon>Neisseriales</taxon>
        <taxon>Neisseriaceae</taxon>
        <taxon>Neisseria</taxon>
    </lineage>
</organism>
<sequence length="410" mass="45036">MATRKSTTLFGSRKSKRFLFEGTNLHSGRPVQGEISAPDQATAEQKLKRRGINAVLVRPAKSVRKRKIRSQDIAVFTRQLSTMMKAGLPLLQAFDVAAQGSGHPNLSKLLLHIRTDIEQGSSLAQALARHPQHFDRFYCNLVAAGETGGILETLLERLALTQEKNRLLKKQIQTALIYPVSIIAVSIIIILVMMLFVLPSFQTVYADMGAELPWLTQAVMTASDLLAAYGWLPLIGLIAAAVWFRRRYRRSRNLQKRCDRYLLQLPLLGTTVAQAASARWARTTAALFAAGMPPAEALNTVAGACGNLVYEDATHAIRNQVVQGISLTTAMQDSGCFAEMMIRMAAVGEESGALDTMLDKAAEWYENEVDQTVARLSALMEPMIMVILGTLIGILLLAMYLPLFHLGDAV</sequence>
<dbReference type="PANTHER" id="PTHR30012">
    <property type="entry name" value="GENERAL SECRETION PATHWAY PROTEIN"/>
    <property type="match status" value="1"/>
</dbReference>
<evidence type="ECO:0000256" key="7">
    <source>
        <dbReference type="ARBA" id="ARBA00022989"/>
    </source>
</evidence>
<evidence type="ECO:0000313" key="13">
    <source>
        <dbReference type="Proteomes" id="UP001201397"/>
    </source>
</evidence>
<name>A0AAW5ALX8_9NEIS</name>
<dbReference type="PANTHER" id="PTHR30012:SF7">
    <property type="entry name" value="PROTEIN TRANSPORT PROTEIN HOFC HOMOLOG"/>
    <property type="match status" value="1"/>
</dbReference>
<evidence type="ECO:0000256" key="2">
    <source>
        <dbReference type="ARBA" id="ARBA00005745"/>
    </source>
</evidence>
<dbReference type="GO" id="GO:0005886">
    <property type="term" value="C:plasma membrane"/>
    <property type="evidence" value="ECO:0007669"/>
    <property type="project" value="UniProtKB-SubCell"/>
</dbReference>
<dbReference type="RefSeq" id="WP_237092408.1">
    <property type="nucleotide sequence ID" value="NZ_JAKKDL010000002.1"/>
</dbReference>
<evidence type="ECO:0000256" key="5">
    <source>
        <dbReference type="ARBA" id="ARBA00022519"/>
    </source>
</evidence>
<comment type="caution">
    <text evidence="12">The sequence shown here is derived from an EMBL/GenBank/DDBJ whole genome shotgun (WGS) entry which is preliminary data.</text>
</comment>
<dbReference type="InterPro" id="IPR042094">
    <property type="entry name" value="T2SS_GspF_sf"/>
</dbReference>
<dbReference type="InterPro" id="IPR003004">
    <property type="entry name" value="GspF/PilC"/>
</dbReference>
<keyword evidence="3 9" id="KW-0813">Transport</keyword>
<dbReference type="Gene3D" id="1.20.81.30">
    <property type="entry name" value="Type II secretion system (T2SS), domain F"/>
    <property type="match status" value="2"/>
</dbReference>
<comment type="subcellular location">
    <subcellularLocation>
        <location evidence="1 9">Cell inner membrane</location>
        <topology evidence="1 9">Multi-pass membrane protein</topology>
    </subcellularLocation>
</comment>
<keyword evidence="8 10" id="KW-0472">Membrane</keyword>
<reference evidence="12" key="1">
    <citation type="submission" date="2022-01" db="EMBL/GenBank/DDBJ databases">
        <title>Neisseria sp. ZJ104.</title>
        <authorList>
            <person name="Yang C."/>
        </authorList>
    </citation>
    <scope>NUCLEOTIDE SEQUENCE</scope>
    <source>
        <strain evidence="12">ZJ104</strain>
    </source>
</reference>
<evidence type="ECO:0000259" key="11">
    <source>
        <dbReference type="Pfam" id="PF00482"/>
    </source>
</evidence>
<dbReference type="GO" id="GO:0015628">
    <property type="term" value="P:protein secretion by the type II secretion system"/>
    <property type="evidence" value="ECO:0007669"/>
    <property type="project" value="TreeGrafter"/>
</dbReference>
<dbReference type="InterPro" id="IPR018076">
    <property type="entry name" value="T2SS_GspF_dom"/>
</dbReference>
<feature type="domain" description="Type II secretion system protein GspF" evidence="11">
    <location>
        <begin position="76"/>
        <end position="199"/>
    </location>
</feature>
<dbReference type="InterPro" id="IPR001992">
    <property type="entry name" value="T2SS_GspF/T4SS_PilC_CS"/>
</dbReference>
<feature type="transmembrane region" description="Helical" evidence="10">
    <location>
        <begin position="384"/>
        <end position="404"/>
    </location>
</feature>
<keyword evidence="6 9" id="KW-0812">Transmembrane</keyword>
<protein>
    <submittedName>
        <fullName evidence="12">Type II secretion system F family protein</fullName>
    </submittedName>
</protein>
<evidence type="ECO:0000313" key="12">
    <source>
        <dbReference type="EMBL" id="MCF7529112.1"/>
    </source>
</evidence>
<evidence type="ECO:0000256" key="9">
    <source>
        <dbReference type="RuleBase" id="RU003923"/>
    </source>
</evidence>
<accession>A0AAW5ALX8</accession>
<evidence type="ECO:0000256" key="3">
    <source>
        <dbReference type="ARBA" id="ARBA00022448"/>
    </source>
</evidence>
<comment type="similarity">
    <text evidence="2 9">Belongs to the GSP F family.</text>
</comment>
<feature type="transmembrane region" description="Helical" evidence="10">
    <location>
        <begin position="218"/>
        <end position="244"/>
    </location>
</feature>
<keyword evidence="5" id="KW-0997">Cell inner membrane</keyword>
<dbReference type="PRINTS" id="PR00812">
    <property type="entry name" value="BCTERIALGSPF"/>
</dbReference>
<dbReference type="Pfam" id="PF00482">
    <property type="entry name" value="T2SSF"/>
    <property type="match status" value="2"/>
</dbReference>
<dbReference type="Proteomes" id="UP001201397">
    <property type="component" value="Unassembled WGS sequence"/>
</dbReference>
<dbReference type="AlphaFoldDB" id="A0AAW5ALX8"/>
<gene>
    <name evidence="12" type="ORF">L4H06_02540</name>
</gene>
<dbReference type="FunFam" id="1.20.81.30:FF:000001">
    <property type="entry name" value="Type II secretion system protein F"/>
    <property type="match status" value="2"/>
</dbReference>
<evidence type="ECO:0000256" key="10">
    <source>
        <dbReference type="SAM" id="Phobius"/>
    </source>
</evidence>
<evidence type="ECO:0000256" key="1">
    <source>
        <dbReference type="ARBA" id="ARBA00004429"/>
    </source>
</evidence>
<keyword evidence="7 10" id="KW-1133">Transmembrane helix</keyword>
<dbReference type="PROSITE" id="PS00874">
    <property type="entry name" value="T2SP_F"/>
    <property type="match status" value="1"/>
</dbReference>
<keyword evidence="4" id="KW-1003">Cell membrane</keyword>
<evidence type="ECO:0000256" key="4">
    <source>
        <dbReference type="ARBA" id="ARBA00022475"/>
    </source>
</evidence>
<proteinExistence type="inferred from homology"/>
<feature type="domain" description="Type II secretion system protein GspF" evidence="11">
    <location>
        <begin position="280"/>
        <end position="402"/>
    </location>
</feature>
<dbReference type="EMBL" id="JAKKDL010000002">
    <property type="protein sequence ID" value="MCF7529112.1"/>
    <property type="molecule type" value="Genomic_DNA"/>
</dbReference>
<evidence type="ECO:0000256" key="8">
    <source>
        <dbReference type="ARBA" id="ARBA00023136"/>
    </source>
</evidence>
<evidence type="ECO:0000256" key="6">
    <source>
        <dbReference type="ARBA" id="ARBA00022692"/>
    </source>
</evidence>
<feature type="transmembrane region" description="Helical" evidence="10">
    <location>
        <begin position="176"/>
        <end position="198"/>
    </location>
</feature>